<dbReference type="SMART" id="SM00471">
    <property type="entry name" value="HDc"/>
    <property type="match status" value="1"/>
</dbReference>
<proteinExistence type="predicted"/>
<dbReference type="Proteomes" id="UP001254848">
    <property type="component" value="Unassembled WGS sequence"/>
</dbReference>
<dbReference type="Gene3D" id="1.10.3210.10">
    <property type="entry name" value="Hypothetical protein af1432"/>
    <property type="match status" value="1"/>
</dbReference>
<dbReference type="PANTHER" id="PTHR43777">
    <property type="entry name" value="MOLYBDENUM COFACTOR CYTIDYLYLTRANSFERASE"/>
    <property type="match status" value="1"/>
</dbReference>
<dbReference type="InterPro" id="IPR006674">
    <property type="entry name" value="HD_domain"/>
</dbReference>
<dbReference type="InterPro" id="IPR054703">
    <property type="entry name" value="Mop-rel"/>
</dbReference>
<dbReference type="NCBIfam" id="NF045665">
    <property type="entry name" value="NTPtran_DVU1551"/>
    <property type="match status" value="1"/>
</dbReference>
<accession>A0ABU3NV45</accession>
<name>A0ABU3NV45_9FIRM</name>
<dbReference type="InterPro" id="IPR029044">
    <property type="entry name" value="Nucleotide-diphossugar_trans"/>
</dbReference>
<dbReference type="EMBL" id="JAUOZS010000001">
    <property type="protein sequence ID" value="MDT8900694.1"/>
    <property type="molecule type" value="Genomic_DNA"/>
</dbReference>
<evidence type="ECO:0000259" key="1">
    <source>
        <dbReference type="PROSITE" id="PS51831"/>
    </source>
</evidence>
<organism evidence="2 3">
    <name type="scientific">Anaeroselena agilis</name>
    <dbReference type="NCBI Taxonomy" id="3063788"/>
    <lineage>
        <taxon>Bacteria</taxon>
        <taxon>Bacillati</taxon>
        <taxon>Bacillota</taxon>
        <taxon>Negativicutes</taxon>
        <taxon>Acetonemataceae</taxon>
        <taxon>Anaeroselena</taxon>
    </lineage>
</organism>
<gene>
    <name evidence="2" type="ORF">Q4T40_05495</name>
</gene>
<evidence type="ECO:0000313" key="2">
    <source>
        <dbReference type="EMBL" id="MDT8900694.1"/>
    </source>
</evidence>
<dbReference type="InterPro" id="IPR025877">
    <property type="entry name" value="MobA-like_NTP_Trfase"/>
</dbReference>
<protein>
    <submittedName>
        <fullName evidence="2">Nucleotidyltransferase family protein</fullName>
    </submittedName>
</protein>
<dbReference type="InterPro" id="IPR003607">
    <property type="entry name" value="HD/PDEase_dom"/>
</dbReference>
<dbReference type="CDD" id="cd04182">
    <property type="entry name" value="GT_2_like_f"/>
    <property type="match status" value="1"/>
</dbReference>
<dbReference type="PROSITE" id="PS51831">
    <property type="entry name" value="HD"/>
    <property type="match status" value="1"/>
</dbReference>
<dbReference type="Gene3D" id="3.90.550.10">
    <property type="entry name" value="Spore Coat Polysaccharide Biosynthesis Protein SpsA, Chain A"/>
    <property type="match status" value="1"/>
</dbReference>
<dbReference type="Pfam" id="PF12804">
    <property type="entry name" value="NTP_transf_3"/>
    <property type="match status" value="1"/>
</dbReference>
<dbReference type="Pfam" id="PF01966">
    <property type="entry name" value="HD"/>
    <property type="match status" value="1"/>
</dbReference>
<reference evidence="2 3" key="1">
    <citation type="submission" date="2023-07" db="EMBL/GenBank/DDBJ databases">
        <title>The novel representative of Negativicutes class, Anaeroselena agilis gen. nov. sp. nov.</title>
        <authorList>
            <person name="Prokofeva M.I."/>
            <person name="Elcheninov A.G."/>
            <person name="Klyukina A."/>
            <person name="Kublanov I.V."/>
            <person name="Frolov E.N."/>
            <person name="Podosokorskaya O.A."/>
        </authorList>
    </citation>
    <scope>NUCLEOTIDE SEQUENCE [LARGE SCALE GENOMIC DNA]</scope>
    <source>
        <strain evidence="2 3">4137-cl</strain>
    </source>
</reference>
<keyword evidence="3" id="KW-1185">Reference proteome</keyword>
<comment type="caution">
    <text evidence="2">The sequence shown here is derived from an EMBL/GenBank/DDBJ whole genome shotgun (WGS) entry which is preliminary data.</text>
</comment>
<sequence length="382" mass="40207">MRGTGSPAALVLAGGRSSRAPGFKPLLPLGDSTVLETAVGGLRRAGVGDITVVVGHRAADLLAVLANLPVRTVVNEHYQQGMFSSVVAGVQALPRETDAFFLLPADIPLVKSRTIRLLARAGRKTGADVVYPVFAGRRGHPPLISARLSPAILAWDGAGGLRSLLERYEVGASEVAVLDEGILLDIDTAADYQFVGRYADRRWPTGGECRQILARLAVPDAVASHGRAVAAVARRLAARLNGAGLSLDEDLVAAAALLHDLAKGRPDHPARGAKLIERLGYPRVAAIIAVHHDIVFAAGQPLDEAAVVHLADKLVRNDTIVPLEDRFACSREKFADAAARTAAENRLARARLIAAAVEQTLETGLADIIGEAFPLPDGGEKT</sequence>
<evidence type="ECO:0000313" key="3">
    <source>
        <dbReference type="Proteomes" id="UP001254848"/>
    </source>
</evidence>
<dbReference type="SUPFAM" id="SSF53448">
    <property type="entry name" value="Nucleotide-diphospho-sugar transferases"/>
    <property type="match status" value="1"/>
</dbReference>
<dbReference type="PANTHER" id="PTHR43777:SF1">
    <property type="entry name" value="MOLYBDENUM COFACTOR CYTIDYLYLTRANSFERASE"/>
    <property type="match status" value="1"/>
</dbReference>
<feature type="domain" description="HD" evidence="1">
    <location>
        <begin position="222"/>
        <end position="317"/>
    </location>
</feature>
<dbReference type="SUPFAM" id="SSF109604">
    <property type="entry name" value="HD-domain/PDEase-like"/>
    <property type="match status" value="1"/>
</dbReference>
<dbReference type="RefSeq" id="WP_413779231.1">
    <property type="nucleotide sequence ID" value="NZ_JAUOZS010000001.1"/>
</dbReference>